<dbReference type="PROSITE" id="PS50943">
    <property type="entry name" value="HTH_CROC1"/>
    <property type="match status" value="1"/>
</dbReference>
<gene>
    <name evidence="2" type="ORF">LPU83_1848</name>
</gene>
<evidence type="ECO:0000313" key="2">
    <source>
        <dbReference type="EMBL" id="CDM57511.1"/>
    </source>
</evidence>
<dbReference type="GO" id="GO:0003677">
    <property type="term" value="F:DNA binding"/>
    <property type="evidence" value="ECO:0007669"/>
    <property type="project" value="InterPro"/>
</dbReference>
<dbReference type="Proteomes" id="UP000019443">
    <property type="component" value="Chromosome"/>
</dbReference>
<feature type="domain" description="HTH cro/C1-type" evidence="1">
    <location>
        <begin position="4"/>
        <end position="37"/>
    </location>
</feature>
<evidence type="ECO:0000313" key="3">
    <source>
        <dbReference type="Proteomes" id="UP000019443"/>
    </source>
</evidence>
<dbReference type="KEGG" id="rhl:LPU83_1848"/>
<reference evidence="2" key="1">
    <citation type="submission" date="2013-11" db="EMBL/GenBank/DDBJ databases">
        <title>Draft genome sequence of the broad-host-range Rhizobium sp. LPU83 strain, a member of the low-genetic diversity Oregon-like Rhizobium sp. group.</title>
        <authorList>
            <person name="Wibberg D."/>
            <person name="Puehler A."/>
            <person name="Schlueter A."/>
        </authorList>
    </citation>
    <scope>NUCLEOTIDE SEQUENCE [LARGE SCALE GENOMIC DNA]</scope>
    <source>
        <strain evidence="2">LPU83</strain>
    </source>
</reference>
<dbReference type="CDD" id="cd00093">
    <property type="entry name" value="HTH_XRE"/>
    <property type="match status" value="1"/>
</dbReference>
<organism evidence="2 3">
    <name type="scientific">Rhizobium favelukesii</name>
    <dbReference type="NCBI Taxonomy" id="348824"/>
    <lineage>
        <taxon>Bacteria</taxon>
        <taxon>Pseudomonadati</taxon>
        <taxon>Pseudomonadota</taxon>
        <taxon>Alphaproteobacteria</taxon>
        <taxon>Hyphomicrobiales</taxon>
        <taxon>Rhizobiaceae</taxon>
        <taxon>Rhizobium/Agrobacterium group</taxon>
        <taxon>Rhizobium</taxon>
    </lineage>
</organism>
<dbReference type="RefSeq" id="WP_024318073.1">
    <property type="nucleotide sequence ID" value="NZ_ATTO01000073.1"/>
</dbReference>
<accession>W6RT98</accession>
<dbReference type="eggNOG" id="ENOG50313JV">
    <property type="taxonomic scope" value="Bacteria"/>
</dbReference>
<dbReference type="SUPFAM" id="SSF47413">
    <property type="entry name" value="lambda repressor-like DNA-binding domains"/>
    <property type="match status" value="1"/>
</dbReference>
<dbReference type="PATRIC" id="fig|348824.6.peg.1982"/>
<protein>
    <submittedName>
        <fullName evidence="2">Conserved protein</fullName>
    </submittedName>
</protein>
<proteinExistence type="predicted"/>
<dbReference type="AlphaFoldDB" id="W6RT98"/>
<evidence type="ECO:0000259" key="1">
    <source>
        <dbReference type="PROSITE" id="PS50943"/>
    </source>
</evidence>
<dbReference type="Pfam" id="PF01381">
    <property type="entry name" value="HTH_3"/>
    <property type="match status" value="1"/>
</dbReference>
<dbReference type="HOGENOM" id="CLU_1794940_0_0_5"/>
<name>W6RT98_9HYPH</name>
<dbReference type="InterPro" id="IPR010982">
    <property type="entry name" value="Lambda_DNA-bd_dom_sf"/>
</dbReference>
<dbReference type="Gene3D" id="1.10.260.40">
    <property type="entry name" value="lambda repressor-like DNA-binding domains"/>
    <property type="match status" value="1"/>
</dbReference>
<dbReference type="InterPro" id="IPR001387">
    <property type="entry name" value="Cro/C1-type_HTH"/>
</dbReference>
<sequence length="144" mass="16614">MFDLKAFRASLDLTQHEMAEAMGMPFRSYQDVEAGKSAVRPVHEAAAKYAGWLIRQQGRHKGARPLHFFLARFRGEEGEWTAPWTVWAEDFNDAVERFYTLGSIDRSQELQIRLMPENASKVFGHARKHAEAVLEHRDATWPDQ</sequence>
<keyword evidence="3" id="KW-1185">Reference proteome</keyword>
<dbReference type="EMBL" id="HG916852">
    <property type="protein sequence ID" value="CDM57511.1"/>
    <property type="molecule type" value="Genomic_DNA"/>
</dbReference>